<dbReference type="NCBIfam" id="NF004473">
    <property type="entry name" value="PRK05807.1"/>
    <property type="match status" value="1"/>
</dbReference>
<dbReference type="InterPro" id="IPR003029">
    <property type="entry name" value="S1_domain"/>
</dbReference>
<dbReference type="EMBL" id="JDRY01000087">
    <property type="protein sequence ID" value="KGM96058.1"/>
    <property type="molecule type" value="Genomic_DNA"/>
</dbReference>
<dbReference type="Proteomes" id="UP000030014">
    <property type="component" value="Unassembled WGS sequence"/>
</dbReference>
<dbReference type="InterPro" id="IPR012340">
    <property type="entry name" value="NA-bd_OB-fold"/>
</dbReference>
<dbReference type="PANTHER" id="PTHR10724">
    <property type="entry name" value="30S RIBOSOMAL PROTEIN S1"/>
    <property type="match status" value="1"/>
</dbReference>
<dbReference type="GO" id="GO:0005737">
    <property type="term" value="C:cytoplasm"/>
    <property type="evidence" value="ECO:0007669"/>
    <property type="project" value="UniProtKB-ARBA"/>
</dbReference>
<name>A0A0A0I601_CLOBO</name>
<evidence type="ECO:0000259" key="2">
    <source>
        <dbReference type="PROSITE" id="PS50126"/>
    </source>
</evidence>
<dbReference type="GO" id="GO:0006412">
    <property type="term" value="P:translation"/>
    <property type="evidence" value="ECO:0007669"/>
    <property type="project" value="TreeGrafter"/>
</dbReference>
<organism evidence="3 4">
    <name type="scientific">Clostridium botulinum C/D str. DC5</name>
    <dbReference type="NCBI Taxonomy" id="1443128"/>
    <lineage>
        <taxon>Bacteria</taxon>
        <taxon>Bacillati</taxon>
        <taxon>Bacillota</taxon>
        <taxon>Clostridia</taxon>
        <taxon>Eubacteriales</taxon>
        <taxon>Clostridiaceae</taxon>
        <taxon>Clostridium</taxon>
    </lineage>
</organism>
<dbReference type="AlphaFoldDB" id="A0A0A0I601"/>
<dbReference type="InterPro" id="IPR050437">
    <property type="entry name" value="Ribos_protein_bS1-like"/>
</dbReference>
<dbReference type="PROSITE" id="PS50126">
    <property type="entry name" value="S1"/>
    <property type="match status" value="1"/>
</dbReference>
<dbReference type="Gene3D" id="2.40.50.140">
    <property type="entry name" value="Nucleic acid-binding proteins"/>
    <property type="match status" value="1"/>
</dbReference>
<sequence>MALKLGSILEGTVVNITKFGAFIEVEGKTGLVHISEVADTYVKDIREHIKEQDKVKVKVISVDDNGRLSLSIKQAMPSRKSAKPVEIDWEKEKKKSAPSSVNFEDAISRFLKDSEERFQDIRKHQNIKGNKYSKKS</sequence>
<evidence type="ECO:0000313" key="3">
    <source>
        <dbReference type="EMBL" id="KGM96058.1"/>
    </source>
</evidence>
<feature type="compositionally biased region" description="Basic and acidic residues" evidence="1">
    <location>
        <begin position="83"/>
        <end position="95"/>
    </location>
</feature>
<dbReference type="GO" id="GO:0003735">
    <property type="term" value="F:structural constituent of ribosome"/>
    <property type="evidence" value="ECO:0007669"/>
    <property type="project" value="TreeGrafter"/>
</dbReference>
<dbReference type="Pfam" id="PF00575">
    <property type="entry name" value="S1"/>
    <property type="match status" value="1"/>
</dbReference>
<gene>
    <name evidence="3" type="ORF">Z955_13710</name>
</gene>
<reference evidence="3 4" key="1">
    <citation type="submission" date="2014-01" db="EMBL/GenBank/DDBJ databases">
        <title>Plasmidome dynamics in the species complex Clostridium novyi sensu lato converts strains of independent lineages into distinctly different pathogens.</title>
        <authorList>
            <person name="Skarin H."/>
            <person name="Segerman B."/>
        </authorList>
    </citation>
    <scope>NUCLEOTIDE SEQUENCE [LARGE SCALE GENOMIC DNA]</scope>
    <source>
        <strain evidence="3 4">DC5</strain>
    </source>
</reference>
<dbReference type="SUPFAM" id="SSF50249">
    <property type="entry name" value="Nucleic acid-binding proteins"/>
    <property type="match status" value="1"/>
</dbReference>
<feature type="domain" description="S1 motif" evidence="2">
    <location>
        <begin position="6"/>
        <end position="73"/>
    </location>
</feature>
<evidence type="ECO:0000256" key="1">
    <source>
        <dbReference type="SAM" id="MobiDB-lite"/>
    </source>
</evidence>
<feature type="region of interest" description="Disordered" evidence="1">
    <location>
        <begin position="74"/>
        <end position="101"/>
    </location>
</feature>
<accession>A0A0A0I601</accession>
<dbReference type="RefSeq" id="WP_039256834.1">
    <property type="nucleotide sequence ID" value="NZ_JDRY01000087.1"/>
</dbReference>
<comment type="caution">
    <text evidence="3">The sequence shown here is derived from an EMBL/GenBank/DDBJ whole genome shotgun (WGS) entry which is preliminary data.</text>
</comment>
<dbReference type="SMART" id="SM00316">
    <property type="entry name" value="S1"/>
    <property type="match status" value="1"/>
</dbReference>
<dbReference type="FunFam" id="2.40.50.140:FF:000051">
    <property type="entry name" value="RNA-binding transcriptional accessory protein"/>
    <property type="match status" value="1"/>
</dbReference>
<protein>
    <recommendedName>
        <fullName evidence="2">S1 motif domain-containing protein</fullName>
    </recommendedName>
</protein>
<evidence type="ECO:0000313" key="4">
    <source>
        <dbReference type="Proteomes" id="UP000030014"/>
    </source>
</evidence>
<dbReference type="GO" id="GO:0003729">
    <property type="term" value="F:mRNA binding"/>
    <property type="evidence" value="ECO:0007669"/>
    <property type="project" value="TreeGrafter"/>
</dbReference>
<dbReference type="CDD" id="cd05692">
    <property type="entry name" value="S1_RPS1_repeat_hs4"/>
    <property type="match status" value="1"/>
</dbReference>
<proteinExistence type="predicted"/>